<dbReference type="SMART" id="SM00640">
    <property type="entry name" value="Glyco_32"/>
    <property type="match status" value="1"/>
</dbReference>
<dbReference type="InterPro" id="IPR013189">
    <property type="entry name" value="Glyco_hydro_32_C"/>
</dbReference>
<comment type="similarity">
    <text evidence="1 5">Belongs to the glycosyl hydrolase 32 family.</text>
</comment>
<dbReference type="InParanoid" id="S5M2B1"/>
<proteinExistence type="inferred from homology"/>
<organism evidence="8 9">
    <name type="scientific">Spiroplasma diminutum CUAS-1</name>
    <dbReference type="NCBI Taxonomy" id="1276221"/>
    <lineage>
        <taxon>Bacteria</taxon>
        <taxon>Bacillati</taxon>
        <taxon>Mycoplasmatota</taxon>
        <taxon>Mollicutes</taxon>
        <taxon>Entomoplasmatales</taxon>
        <taxon>Spiroplasmataceae</taxon>
        <taxon>Spiroplasma</taxon>
    </lineage>
</organism>
<dbReference type="EC" id="3.2.1.26" evidence="2"/>
<dbReference type="Proteomes" id="UP000014983">
    <property type="component" value="Chromosome"/>
</dbReference>
<dbReference type="STRING" id="1276221.SDIMI_v3c04930"/>
<dbReference type="PATRIC" id="fig|1276221.3.peg.492"/>
<dbReference type="InterPro" id="IPR051214">
    <property type="entry name" value="GH32_Enzymes"/>
</dbReference>
<keyword evidence="9" id="KW-1185">Reference proteome</keyword>
<evidence type="ECO:0000256" key="5">
    <source>
        <dbReference type="RuleBase" id="RU362110"/>
    </source>
</evidence>
<dbReference type="Pfam" id="PF00251">
    <property type="entry name" value="Glyco_hydro_32N"/>
    <property type="match status" value="1"/>
</dbReference>
<evidence type="ECO:0000313" key="9">
    <source>
        <dbReference type="Proteomes" id="UP000014983"/>
    </source>
</evidence>
<dbReference type="OrthoDB" id="9759709at2"/>
<dbReference type="eggNOG" id="COG1621">
    <property type="taxonomic scope" value="Bacteria"/>
</dbReference>
<protein>
    <recommendedName>
        <fullName evidence="2">beta-fructofuranosidase</fullName>
        <ecNumber evidence="2">3.2.1.26</ecNumber>
    </recommendedName>
</protein>
<dbReference type="InterPro" id="IPR013148">
    <property type="entry name" value="Glyco_hydro_32_N"/>
</dbReference>
<dbReference type="Gene3D" id="2.115.10.20">
    <property type="entry name" value="Glycosyl hydrolase domain, family 43"/>
    <property type="match status" value="1"/>
</dbReference>
<name>S5M2B1_9MOLU</name>
<dbReference type="RefSeq" id="WP_020836429.1">
    <property type="nucleotide sequence ID" value="NC_021833.1"/>
</dbReference>
<sequence>MKWEKYSLINESHLELFEQYHEKKESDWYNNQFHLSSYSGSTNDPNGLVYYKGQYFVFMQSCPFSIEHYNKSWALYTTVDFINYTYEGLTLIPSNEYDKNGVFSGSARVNSKGEMEIYYTGNVKFNDVDRTSYTLKALIDLREKVITKEFLFECDLEKYTGHFRDPVVFEKENKLFMLNGAQTLNKEGVLNVYEFDGNNWNWKKDIIVDKGDEQNSYMVECPNYFVLDGKEFIFACLEQDTPLSEGSHFVKYREVEVDNDANFKFKTQLRKIDLGFDFYAPQIFSNTQDRIIMLGWLGNSKSSPFPKELTTWSNHLTIPRELFVKNDSLYQLPIKELENLRLNEINYQENVFNYENGLVEIISNDISNNNFEIKLQSENKNIILKNQNNIFWIDRTNMDYNDEINLPSLINLGNLKINNIRILIDRSCLEIFINDGQHAISLRFFIKDHNKISTDLKNVKVIQLDSNKYIWNNIMFKNKLKEN</sequence>
<evidence type="ECO:0000256" key="4">
    <source>
        <dbReference type="ARBA" id="ARBA00023295"/>
    </source>
</evidence>
<dbReference type="InterPro" id="IPR013320">
    <property type="entry name" value="ConA-like_dom_sf"/>
</dbReference>
<feature type="domain" description="Glycosyl hydrolase family 32 N-terminal" evidence="6">
    <location>
        <begin position="34"/>
        <end position="333"/>
    </location>
</feature>
<dbReference type="GO" id="GO:0004564">
    <property type="term" value="F:beta-fructofuranosidase activity"/>
    <property type="evidence" value="ECO:0007669"/>
    <property type="project" value="UniProtKB-EC"/>
</dbReference>
<gene>
    <name evidence="8" type="primary">scrB</name>
    <name evidence="8" type="ORF">SDIMI_v3c04930</name>
</gene>
<dbReference type="GO" id="GO:0005975">
    <property type="term" value="P:carbohydrate metabolic process"/>
    <property type="evidence" value="ECO:0007669"/>
    <property type="project" value="InterPro"/>
</dbReference>
<dbReference type="InterPro" id="IPR001362">
    <property type="entry name" value="Glyco_hydro_32"/>
</dbReference>
<dbReference type="Gene3D" id="2.60.120.560">
    <property type="entry name" value="Exo-inulinase, domain 1"/>
    <property type="match status" value="1"/>
</dbReference>
<dbReference type="KEGG" id="sdi:SDIMI_v3c04930"/>
<reference evidence="8 9" key="1">
    <citation type="journal article" date="2013" name="Genome Biol. Evol.">
        <title>Comparison of metabolic capacities and inference of gene content evolution in mosquito-associated Spiroplasma diminutum and S. taiwanense.</title>
        <authorList>
            <person name="Lo W.S."/>
            <person name="Ku C."/>
            <person name="Chen L.L."/>
            <person name="Chang T.H."/>
            <person name="Kuo C.H."/>
        </authorList>
    </citation>
    <scope>NUCLEOTIDE SEQUENCE [LARGE SCALE GENOMIC DNA]</scope>
    <source>
        <strain evidence="8">CUAS-1</strain>
    </source>
</reference>
<evidence type="ECO:0000313" key="8">
    <source>
        <dbReference type="EMBL" id="AGR42197.1"/>
    </source>
</evidence>
<accession>S5M2B1</accession>
<dbReference type="SUPFAM" id="SSF75005">
    <property type="entry name" value="Arabinanase/levansucrase/invertase"/>
    <property type="match status" value="1"/>
</dbReference>
<keyword evidence="4 5" id="KW-0326">Glycosidase</keyword>
<evidence type="ECO:0000256" key="1">
    <source>
        <dbReference type="ARBA" id="ARBA00009902"/>
    </source>
</evidence>
<dbReference type="CDD" id="cd18623">
    <property type="entry name" value="GH32_ScrB-like"/>
    <property type="match status" value="1"/>
</dbReference>
<dbReference type="PANTHER" id="PTHR43101:SF1">
    <property type="entry name" value="BETA-FRUCTOSIDASE"/>
    <property type="match status" value="1"/>
</dbReference>
<evidence type="ECO:0000259" key="6">
    <source>
        <dbReference type="Pfam" id="PF00251"/>
    </source>
</evidence>
<dbReference type="SUPFAM" id="SSF49899">
    <property type="entry name" value="Concanavalin A-like lectins/glucanases"/>
    <property type="match status" value="1"/>
</dbReference>
<dbReference type="Pfam" id="PF08244">
    <property type="entry name" value="Glyco_hydro_32C"/>
    <property type="match status" value="1"/>
</dbReference>
<feature type="domain" description="Glycosyl hydrolase family 32 C-terminal" evidence="7">
    <location>
        <begin position="368"/>
        <end position="453"/>
    </location>
</feature>
<dbReference type="InterPro" id="IPR023296">
    <property type="entry name" value="Glyco_hydro_beta-prop_sf"/>
</dbReference>
<evidence type="ECO:0000256" key="3">
    <source>
        <dbReference type="ARBA" id="ARBA00022801"/>
    </source>
</evidence>
<evidence type="ECO:0000259" key="7">
    <source>
        <dbReference type="Pfam" id="PF08244"/>
    </source>
</evidence>
<evidence type="ECO:0000256" key="2">
    <source>
        <dbReference type="ARBA" id="ARBA00012758"/>
    </source>
</evidence>
<dbReference type="HOGENOM" id="CLU_001528_7_1_14"/>
<dbReference type="PANTHER" id="PTHR43101">
    <property type="entry name" value="BETA-FRUCTOSIDASE"/>
    <property type="match status" value="1"/>
</dbReference>
<dbReference type="AlphaFoldDB" id="S5M2B1"/>
<keyword evidence="3 5" id="KW-0378">Hydrolase</keyword>
<dbReference type="EMBL" id="CP005076">
    <property type="protein sequence ID" value="AGR42197.1"/>
    <property type="molecule type" value="Genomic_DNA"/>
</dbReference>